<evidence type="ECO:0008006" key="3">
    <source>
        <dbReference type="Google" id="ProtNLM"/>
    </source>
</evidence>
<evidence type="ECO:0000313" key="1">
    <source>
        <dbReference type="EMBL" id="KAK3187978.1"/>
    </source>
</evidence>
<sequence length="90" mass="10132">MSTNNAGRSSTGGDGDEEISTKEVWTVVSAFFRSRGIVQNQIDSFNKFYNQTLPEMVTGAVISFRPETRREDNNYCSGLDYLIFHVSGRK</sequence>
<protein>
    <recommendedName>
        <fullName evidence="3">DNA-directed RNA polymerase</fullName>
    </recommendedName>
</protein>
<dbReference type="AlphaFoldDB" id="A0AAD9ZNP1"/>
<dbReference type="Proteomes" id="UP001281410">
    <property type="component" value="Unassembled WGS sequence"/>
</dbReference>
<evidence type="ECO:0000313" key="2">
    <source>
        <dbReference type="Proteomes" id="UP001281410"/>
    </source>
</evidence>
<accession>A0AAD9ZNP1</accession>
<gene>
    <name evidence="1" type="ORF">Dsin_027539</name>
</gene>
<dbReference type="EMBL" id="JANJYJ010000009">
    <property type="protein sequence ID" value="KAK3187978.1"/>
    <property type="molecule type" value="Genomic_DNA"/>
</dbReference>
<proteinExistence type="predicted"/>
<name>A0AAD9ZNP1_9ROSI</name>
<keyword evidence="2" id="KW-1185">Reference proteome</keyword>
<comment type="caution">
    <text evidence="1">The sequence shown here is derived from an EMBL/GenBank/DDBJ whole genome shotgun (WGS) entry which is preliminary data.</text>
</comment>
<organism evidence="1 2">
    <name type="scientific">Dipteronia sinensis</name>
    <dbReference type="NCBI Taxonomy" id="43782"/>
    <lineage>
        <taxon>Eukaryota</taxon>
        <taxon>Viridiplantae</taxon>
        <taxon>Streptophyta</taxon>
        <taxon>Embryophyta</taxon>
        <taxon>Tracheophyta</taxon>
        <taxon>Spermatophyta</taxon>
        <taxon>Magnoliopsida</taxon>
        <taxon>eudicotyledons</taxon>
        <taxon>Gunneridae</taxon>
        <taxon>Pentapetalae</taxon>
        <taxon>rosids</taxon>
        <taxon>malvids</taxon>
        <taxon>Sapindales</taxon>
        <taxon>Sapindaceae</taxon>
        <taxon>Hippocastanoideae</taxon>
        <taxon>Acereae</taxon>
        <taxon>Dipteronia</taxon>
    </lineage>
</organism>
<reference evidence="1" key="1">
    <citation type="journal article" date="2023" name="Plant J.">
        <title>Genome sequences and population genomics provide insights into the demographic history, inbreeding, and mutation load of two 'living fossil' tree species of Dipteronia.</title>
        <authorList>
            <person name="Feng Y."/>
            <person name="Comes H.P."/>
            <person name="Chen J."/>
            <person name="Zhu S."/>
            <person name="Lu R."/>
            <person name="Zhang X."/>
            <person name="Li P."/>
            <person name="Qiu J."/>
            <person name="Olsen K.M."/>
            <person name="Qiu Y."/>
        </authorList>
    </citation>
    <scope>NUCLEOTIDE SEQUENCE</scope>
    <source>
        <strain evidence="1">NBL</strain>
    </source>
</reference>
<dbReference type="SUPFAM" id="SSF64484">
    <property type="entry name" value="beta and beta-prime subunits of DNA dependent RNA-polymerase"/>
    <property type="match status" value="1"/>
</dbReference>